<organism evidence="12">
    <name type="scientific">Ascaris suum</name>
    <name type="common">Pig roundworm</name>
    <name type="synonym">Ascaris lumbricoides</name>
    <dbReference type="NCBI Taxonomy" id="6253"/>
    <lineage>
        <taxon>Eukaryota</taxon>
        <taxon>Metazoa</taxon>
        <taxon>Ecdysozoa</taxon>
        <taxon>Nematoda</taxon>
        <taxon>Chromadorea</taxon>
        <taxon>Rhabditida</taxon>
        <taxon>Spirurina</taxon>
        <taxon>Ascaridomorpha</taxon>
        <taxon>Ascaridoidea</taxon>
        <taxon>Ascarididae</taxon>
        <taxon>Ascaris</taxon>
    </lineage>
</organism>
<feature type="domain" description="ABC transmembrane type-1" evidence="11">
    <location>
        <begin position="119"/>
        <end position="340"/>
    </location>
</feature>
<evidence type="ECO:0000256" key="9">
    <source>
        <dbReference type="SAM" id="Phobius"/>
    </source>
</evidence>
<dbReference type="InterPro" id="IPR017871">
    <property type="entry name" value="ABC_transporter-like_CS"/>
</dbReference>
<dbReference type="Pfam" id="PF00005">
    <property type="entry name" value="ABC_tran"/>
    <property type="match status" value="1"/>
</dbReference>
<keyword evidence="3" id="KW-0813">Transport</keyword>
<evidence type="ECO:0000259" key="10">
    <source>
        <dbReference type="PROSITE" id="PS50893"/>
    </source>
</evidence>
<dbReference type="SMART" id="SM00382">
    <property type="entry name" value="AAA"/>
    <property type="match status" value="1"/>
</dbReference>
<dbReference type="InterPro" id="IPR003593">
    <property type="entry name" value="AAA+_ATPase"/>
</dbReference>
<feature type="transmembrane region" description="Helical" evidence="9">
    <location>
        <begin position="134"/>
        <end position="152"/>
    </location>
</feature>
<feature type="transmembrane region" description="Helical" evidence="9">
    <location>
        <begin position="20"/>
        <end position="37"/>
    </location>
</feature>
<dbReference type="GO" id="GO:0005524">
    <property type="term" value="F:ATP binding"/>
    <property type="evidence" value="ECO:0007669"/>
    <property type="project" value="UniProtKB-KW"/>
</dbReference>
<dbReference type="GO" id="GO:0007031">
    <property type="term" value="P:peroxisome organization"/>
    <property type="evidence" value="ECO:0007669"/>
    <property type="project" value="TreeGrafter"/>
</dbReference>
<proteinExistence type="evidence at transcript level"/>
<dbReference type="GO" id="GO:0006635">
    <property type="term" value="P:fatty acid beta-oxidation"/>
    <property type="evidence" value="ECO:0007669"/>
    <property type="project" value="TreeGrafter"/>
</dbReference>
<keyword evidence="8 9" id="KW-0472">Membrane</keyword>
<accession>F1KYL7</accession>
<dbReference type="GO" id="GO:0140359">
    <property type="term" value="F:ABC-type transporter activity"/>
    <property type="evidence" value="ECO:0007669"/>
    <property type="project" value="InterPro"/>
</dbReference>
<keyword evidence="6 12" id="KW-0067">ATP-binding</keyword>
<evidence type="ECO:0000256" key="1">
    <source>
        <dbReference type="ARBA" id="ARBA00004585"/>
    </source>
</evidence>
<evidence type="ECO:0000256" key="2">
    <source>
        <dbReference type="ARBA" id="ARBA00008575"/>
    </source>
</evidence>
<dbReference type="InterPro" id="IPR027417">
    <property type="entry name" value="P-loop_NTPase"/>
</dbReference>
<dbReference type="PROSITE" id="PS00211">
    <property type="entry name" value="ABC_TRANSPORTER_1"/>
    <property type="match status" value="1"/>
</dbReference>
<evidence type="ECO:0000256" key="4">
    <source>
        <dbReference type="ARBA" id="ARBA00022692"/>
    </source>
</evidence>
<dbReference type="GO" id="GO:0042760">
    <property type="term" value="P:very long-chain fatty acid catabolic process"/>
    <property type="evidence" value="ECO:0007669"/>
    <property type="project" value="TreeGrafter"/>
</dbReference>
<name>F1KYL7_ASCSU</name>
<dbReference type="GO" id="GO:0015910">
    <property type="term" value="P:long-chain fatty acid import into peroxisome"/>
    <property type="evidence" value="ECO:0007669"/>
    <property type="project" value="TreeGrafter"/>
</dbReference>
<dbReference type="GO" id="GO:0005778">
    <property type="term" value="C:peroxisomal membrane"/>
    <property type="evidence" value="ECO:0007669"/>
    <property type="project" value="UniProtKB-SubCell"/>
</dbReference>
<dbReference type="InterPro" id="IPR003439">
    <property type="entry name" value="ABC_transporter-like_ATP-bd"/>
</dbReference>
<dbReference type="GO" id="GO:0016887">
    <property type="term" value="F:ATP hydrolysis activity"/>
    <property type="evidence" value="ECO:0007669"/>
    <property type="project" value="InterPro"/>
</dbReference>
<feature type="domain" description="ABC transporter" evidence="10">
    <location>
        <begin position="454"/>
        <end position="673"/>
    </location>
</feature>
<dbReference type="CDD" id="cd03223">
    <property type="entry name" value="ABCD_peroxisomal_ALDP"/>
    <property type="match status" value="1"/>
</dbReference>
<dbReference type="InterPro" id="IPR050835">
    <property type="entry name" value="ABC_transporter_sub-D"/>
</dbReference>
<feature type="transmembrane region" description="Helical" evidence="9">
    <location>
        <begin position="93"/>
        <end position="113"/>
    </location>
</feature>
<dbReference type="PANTHER" id="PTHR11384">
    <property type="entry name" value="ATP-BINDING CASSETTE, SUB-FAMILY D MEMBER"/>
    <property type="match status" value="1"/>
</dbReference>
<dbReference type="InterPro" id="IPR036640">
    <property type="entry name" value="ABC1_TM_sf"/>
</dbReference>
<evidence type="ECO:0000256" key="6">
    <source>
        <dbReference type="ARBA" id="ARBA00022840"/>
    </source>
</evidence>
<dbReference type="PROSITE" id="PS50893">
    <property type="entry name" value="ABC_TRANSPORTER_2"/>
    <property type="match status" value="1"/>
</dbReference>
<comment type="subcellular location">
    <subcellularLocation>
        <location evidence="1">Peroxisome membrane</location>
        <topology evidence="1">Multi-pass membrane protein</topology>
    </subcellularLocation>
</comment>
<evidence type="ECO:0000256" key="8">
    <source>
        <dbReference type="ARBA" id="ARBA00023136"/>
    </source>
</evidence>
<dbReference type="PANTHER" id="PTHR11384:SF62">
    <property type="entry name" value="ATP-BINDING CASSETTE SUB-FAMILY D MEMBER 3"/>
    <property type="match status" value="1"/>
</dbReference>
<dbReference type="AlphaFoldDB" id="F1KYL7"/>
<dbReference type="Pfam" id="PF06472">
    <property type="entry name" value="ABC_membrane_2"/>
    <property type="match status" value="1"/>
</dbReference>
<keyword evidence="4 9" id="KW-0812">Transmembrane</keyword>
<sequence length="673" mass="77424">MPSSLSKLMRPRSALRLKALPAIAGIAAVAAIVHFYTKGHRLKFLQWRRVRRSLVKVVKTKKNTRAHVDLTLICKLWRIWRILIPSIFSAETFYMILIAFSLLCRTYADLWVIMTSTKIEAAIIERNKRVFGEYVLHYLSSMPLISVVNNLLKFGISELKLRFRDRLTKNLYDRYLKGFTFYKMSNLDNRIMNADQLLTQDVEKFSDGIVDLYSNLSKPLVDLALYIFRLGGALGFQAPSRLFIYLVVSGLCLTYLRRPIARLTVIEQQLEGEYRFLNSRLIMNSEEVAFYQGNERERSTILSSFDRLISHLRLLIVFRFSLGFLDNIVAKYCATVVGWYTMSRPFFSKNNKIMVNKSKNELIQQYYNSGRMMFKLAEALGRLALAGREMTRLAGFTTRVDMLIDVLDDLDKGYYRKAMIKGANLKNPNADNSLVHNSIADGASGELIIEDNVIRFEKVPLMTPNGDVLISSLDLEVPSGRNVLVCGPNGCGKSSLFRILGELWPLFGGRLTKPAKGKLFYVPQRPYMTIGTLRDQVIYPDTRNDMINKRISDDQLTLFLKQVQLEYILSREGGWDSVQDWMDVLSGGEKQRIAMARLFYHEPQFAILDECTSAVSMDVEGAIYSLCRERNITLFTVSHRKSLWIHHEYYLHMDGRGNYEFKKINDDTFQFGS</sequence>
<evidence type="ECO:0000256" key="3">
    <source>
        <dbReference type="ARBA" id="ARBA00022448"/>
    </source>
</evidence>
<dbReference type="SUPFAM" id="SSF52540">
    <property type="entry name" value="P-loop containing nucleoside triphosphate hydrolases"/>
    <property type="match status" value="1"/>
</dbReference>
<keyword evidence="7 9" id="KW-1133">Transmembrane helix</keyword>
<dbReference type="SUPFAM" id="SSF90123">
    <property type="entry name" value="ABC transporter transmembrane region"/>
    <property type="match status" value="1"/>
</dbReference>
<dbReference type="FunFam" id="3.40.50.300:FF:000636">
    <property type="entry name" value="ATP-binding cassette sub-family D member 3"/>
    <property type="match status" value="1"/>
</dbReference>
<reference evidence="12" key="1">
    <citation type="journal article" date="2011" name="Genome Res.">
        <title>Deep small RNA sequencing from the nematode Ascaris reveals conservation, functional diversification, and novel developmental profiles.</title>
        <authorList>
            <person name="Wang J."/>
            <person name="Czech B."/>
            <person name="Crunk A."/>
            <person name="Wallace A."/>
            <person name="Mitreva M."/>
            <person name="Hannon G.J."/>
            <person name="Davis R.E."/>
        </authorList>
    </citation>
    <scope>NUCLEOTIDE SEQUENCE</scope>
</reference>
<evidence type="ECO:0000256" key="5">
    <source>
        <dbReference type="ARBA" id="ARBA00022741"/>
    </source>
</evidence>
<comment type="similarity">
    <text evidence="2">Belongs to the ABC transporter superfamily. ABCD family. Peroxisomal fatty acyl CoA transporter (TC 3.A.1.203) subfamily.</text>
</comment>
<evidence type="ECO:0000256" key="7">
    <source>
        <dbReference type="ARBA" id="ARBA00022989"/>
    </source>
</evidence>
<protein>
    <submittedName>
        <fullName evidence="12">ATP-binding cassette sub-family D member 3</fullName>
    </submittedName>
</protein>
<evidence type="ECO:0000259" key="11">
    <source>
        <dbReference type="PROSITE" id="PS50929"/>
    </source>
</evidence>
<dbReference type="EMBL" id="JI168114">
    <property type="protein sequence ID" value="ADY42971.1"/>
    <property type="molecule type" value="mRNA"/>
</dbReference>
<evidence type="ECO:0000313" key="12">
    <source>
        <dbReference type="EMBL" id="ADY42971.1"/>
    </source>
</evidence>
<dbReference type="GO" id="GO:0005324">
    <property type="term" value="F:long-chain fatty acid transmembrane transporter activity"/>
    <property type="evidence" value="ECO:0007669"/>
    <property type="project" value="TreeGrafter"/>
</dbReference>
<dbReference type="InterPro" id="IPR011527">
    <property type="entry name" value="ABC1_TM_dom"/>
</dbReference>
<dbReference type="Gene3D" id="3.40.50.300">
    <property type="entry name" value="P-loop containing nucleotide triphosphate hydrolases"/>
    <property type="match status" value="1"/>
</dbReference>
<keyword evidence="5" id="KW-0547">Nucleotide-binding</keyword>
<dbReference type="PROSITE" id="PS50929">
    <property type="entry name" value="ABC_TM1F"/>
    <property type="match status" value="1"/>
</dbReference>